<dbReference type="PROSITE" id="PS01187">
    <property type="entry name" value="EGF_CA"/>
    <property type="match status" value="1"/>
</dbReference>
<dbReference type="CDD" id="cd00054">
    <property type="entry name" value="EGF_CA"/>
    <property type="match status" value="1"/>
</dbReference>
<evidence type="ECO:0000256" key="6">
    <source>
        <dbReference type="ARBA" id="ARBA00023180"/>
    </source>
</evidence>
<keyword evidence="2" id="KW-0732">Signal</keyword>
<feature type="region of interest" description="Disordered" evidence="7">
    <location>
        <begin position="141"/>
        <end position="250"/>
    </location>
</feature>
<evidence type="ECO:0000256" key="3">
    <source>
        <dbReference type="ARBA" id="ARBA00022737"/>
    </source>
</evidence>
<evidence type="ECO:0000259" key="8">
    <source>
        <dbReference type="SMART" id="SM00179"/>
    </source>
</evidence>
<dbReference type="InterPro" id="IPR018097">
    <property type="entry name" value="EGF_Ca-bd_CS"/>
</dbReference>
<evidence type="ECO:0000259" key="9">
    <source>
        <dbReference type="SMART" id="SM00181"/>
    </source>
</evidence>
<evidence type="ECO:0000256" key="5">
    <source>
        <dbReference type="ARBA" id="ARBA00023157"/>
    </source>
</evidence>
<dbReference type="PANTHER" id="PTHR24039:SF28">
    <property type="entry name" value="EGF-LIKE DOMAIN-CONTAINING PROTEIN"/>
    <property type="match status" value="1"/>
</dbReference>
<dbReference type="GO" id="GO:0005509">
    <property type="term" value="F:calcium ion binding"/>
    <property type="evidence" value="ECO:0007669"/>
    <property type="project" value="InterPro"/>
</dbReference>
<name>A0AAD4QYS6_9BILA</name>
<dbReference type="SMART" id="SM00181">
    <property type="entry name" value="EGF"/>
    <property type="match status" value="2"/>
</dbReference>
<dbReference type="InterPro" id="IPR009030">
    <property type="entry name" value="Growth_fac_rcpt_cys_sf"/>
</dbReference>
<evidence type="ECO:0000313" key="10">
    <source>
        <dbReference type="EMBL" id="KAI1698492.1"/>
    </source>
</evidence>
<keyword evidence="6" id="KW-0325">Glycoprotein</keyword>
<feature type="domain" description="EGF-like" evidence="9">
    <location>
        <begin position="100"/>
        <end position="149"/>
    </location>
</feature>
<accession>A0AAD4QYS6</accession>
<dbReference type="PANTHER" id="PTHR24039">
    <property type="entry name" value="FIBRILLIN-RELATED"/>
    <property type="match status" value="1"/>
</dbReference>
<feature type="domain" description="EGF-like calcium-binding" evidence="8">
    <location>
        <begin position="97"/>
        <end position="149"/>
    </location>
</feature>
<dbReference type="Gene3D" id="2.10.25.10">
    <property type="entry name" value="Laminin"/>
    <property type="match status" value="2"/>
</dbReference>
<gene>
    <name evidence="10" type="ORF">DdX_17859</name>
</gene>
<comment type="caution">
    <text evidence="10">The sequence shown here is derived from an EMBL/GenBank/DDBJ whole genome shotgun (WGS) entry which is preliminary data.</text>
</comment>
<organism evidence="10 11">
    <name type="scientific">Ditylenchus destructor</name>
    <dbReference type="NCBI Taxonomy" id="166010"/>
    <lineage>
        <taxon>Eukaryota</taxon>
        <taxon>Metazoa</taxon>
        <taxon>Ecdysozoa</taxon>
        <taxon>Nematoda</taxon>
        <taxon>Chromadorea</taxon>
        <taxon>Rhabditida</taxon>
        <taxon>Tylenchina</taxon>
        <taxon>Tylenchomorpha</taxon>
        <taxon>Sphaerularioidea</taxon>
        <taxon>Anguinidae</taxon>
        <taxon>Anguininae</taxon>
        <taxon>Ditylenchus</taxon>
    </lineage>
</organism>
<dbReference type="SMART" id="SM00179">
    <property type="entry name" value="EGF_CA"/>
    <property type="match status" value="2"/>
</dbReference>
<feature type="domain" description="EGF-like calcium-binding" evidence="8">
    <location>
        <begin position="6"/>
        <end position="58"/>
    </location>
</feature>
<keyword evidence="5" id="KW-1015">Disulfide bond</keyword>
<dbReference type="SUPFAM" id="SSF57184">
    <property type="entry name" value="Growth factor receptor domain"/>
    <property type="match status" value="1"/>
</dbReference>
<evidence type="ECO:0000256" key="7">
    <source>
        <dbReference type="SAM" id="MobiDB-lite"/>
    </source>
</evidence>
<evidence type="ECO:0000256" key="2">
    <source>
        <dbReference type="ARBA" id="ARBA00022729"/>
    </source>
</evidence>
<evidence type="ECO:0000313" key="11">
    <source>
        <dbReference type="Proteomes" id="UP001201812"/>
    </source>
</evidence>
<reference evidence="10" key="1">
    <citation type="submission" date="2022-01" db="EMBL/GenBank/DDBJ databases">
        <title>Genome Sequence Resource for Two Populations of Ditylenchus destructor, the Migratory Endoparasitic Phytonematode.</title>
        <authorList>
            <person name="Zhang H."/>
            <person name="Lin R."/>
            <person name="Xie B."/>
        </authorList>
    </citation>
    <scope>NUCLEOTIDE SEQUENCE</scope>
    <source>
        <strain evidence="10">BazhouSP</strain>
    </source>
</reference>
<dbReference type="Proteomes" id="UP001201812">
    <property type="component" value="Unassembled WGS sequence"/>
</dbReference>
<evidence type="ECO:0000256" key="4">
    <source>
        <dbReference type="ARBA" id="ARBA00022837"/>
    </source>
</evidence>
<evidence type="ECO:0000256" key="1">
    <source>
        <dbReference type="ARBA" id="ARBA00022536"/>
    </source>
</evidence>
<keyword evidence="11" id="KW-1185">Reference proteome</keyword>
<dbReference type="InterPro" id="IPR000742">
    <property type="entry name" value="EGF"/>
</dbReference>
<proteinExistence type="predicted"/>
<dbReference type="EMBL" id="JAKKPZ010000215">
    <property type="protein sequence ID" value="KAI1698492.1"/>
    <property type="molecule type" value="Genomic_DNA"/>
</dbReference>
<feature type="domain" description="EGF-like" evidence="9">
    <location>
        <begin position="9"/>
        <end position="58"/>
    </location>
</feature>
<keyword evidence="3" id="KW-0677">Repeat</keyword>
<dbReference type="InterPro" id="IPR001881">
    <property type="entry name" value="EGF-like_Ca-bd_dom"/>
</dbReference>
<dbReference type="InterPro" id="IPR049883">
    <property type="entry name" value="NOTCH1_EGF-like"/>
</dbReference>
<keyword evidence="4" id="KW-0106">Calcium</keyword>
<sequence length="250" mass="27204">MTRFADIDECKLSEQATDESSKKCTKEHETCVNKPGSFVCECEKDYIREDYKDDGPCIFDPDKCYEGCKDGCTGEGPKACKSCQDGYIMDENEGCKDIDECKISSEATDESSKKCTKEHEVCVNTPGSFNCECDKGYVREEGNDDSLCVPEVKADDQSGKGTKEESEILMSGTVDGKSETEGGAMPISEAILGTANILTEKDQKEESENVVSDSDDGRSETTETEGGALPINEAILSMGDSSHKDNKDEL</sequence>
<keyword evidence="1" id="KW-0245">EGF-like domain</keyword>
<dbReference type="AlphaFoldDB" id="A0AAD4QYS6"/>
<dbReference type="Pfam" id="PF07645">
    <property type="entry name" value="EGF_CA"/>
    <property type="match status" value="1"/>
</dbReference>
<feature type="compositionally biased region" description="Basic and acidic residues" evidence="7">
    <location>
        <begin position="241"/>
        <end position="250"/>
    </location>
</feature>
<feature type="compositionally biased region" description="Basic and acidic residues" evidence="7">
    <location>
        <begin position="152"/>
        <end position="166"/>
    </location>
</feature>
<protein>
    <submittedName>
        <fullName evidence="10">Calcium-binding EGF domain-containing protein</fullName>
    </submittedName>
</protein>